<dbReference type="Gene3D" id="3.30.800.10">
    <property type="entry name" value="Phosphatidylinositol Phosphate Kinase II Beta"/>
    <property type="match status" value="1"/>
</dbReference>
<evidence type="ECO:0000256" key="1">
    <source>
        <dbReference type="ARBA" id="ARBA00022737"/>
    </source>
</evidence>
<dbReference type="GO" id="GO:0016308">
    <property type="term" value="F:1-phosphatidylinositol-4-phosphate 5-kinase activity"/>
    <property type="evidence" value="ECO:0007669"/>
    <property type="project" value="TreeGrafter"/>
</dbReference>
<sequence>MMEKYEFIFCLYDGAWEEGLPKGNGTFRWSDGSFYVGVWSQDPEEQSGTYYPSKSSSESPMDWDPQNLYTMDLVPWKLVPFLLEPVTRLRIKNPKRQGKTISKGHKNYELMLNLQLVRGNDALRELSSLGKNGSLFYLTNDMIKTMRKAEVKGEAKSAQLIGQAIANNPTFIILRKIEAAIEIVHTISNATNKVSLNSVVVEY</sequence>
<dbReference type="Pfam" id="PF02493">
    <property type="entry name" value="MORN"/>
    <property type="match status" value="1"/>
</dbReference>
<accession>A0A1S3UDD9</accession>
<dbReference type="RefSeq" id="XP_014504061.1">
    <property type="nucleotide sequence ID" value="XM_014648575.2"/>
</dbReference>
<reference evidence="3 4" key="2">
    <citation type="submission" date="2025-04" db="UniProtKB">
        <authorList>
            <consortium name="RefSeq"/>
        </authorList>
    </citation>
    <scope>IDENTIFICATION</scope>
    <source>
        <tissue evidence="3 4">Leaf</tissue>
    </source>
</reference>
<keyword evidence="2" id="KW-1185">Reference proteome</keyword>
<dbReference type="Gene3D" id="2.20.110.10">
    <property type="entry name" value="Histone H3 K4-specific methyltransferase SET7/9 N-terminal domain"/>
    <property type="match status" value="1"/>
</dbReference>
<dbReference type="OrthoDB" id="70770at2759"/>
<dbReference type="GO" id="GO:0005886">
    <property type="term" value="C:plasma membrane"/>
    <property type="evidence" value="ECO:0007669"/>
    <property type="project" value="TreeGrafter"/>
</dbReference>
<dbReference type="PANTHER" id="PTHR23086">
    <property type="entry name" value="PHOSPHATIDYLINOSITOL-4-PHOSPHATE 5-KINASE"/>
    <property type="match status" value="1"/>
</dbReference>
<name>A0A1S3UDD9_VIGRR</name>
<keyword evidence="1" id="KW-0677">Repeat</keyword>
<dbReference type="InterPro" id="IPR003409">
    <property type="entry name" value="MORN"/>
</dbReference>
<evidence type="ECO:0000313" key="3">
    <source>
        <dbReference type="RefSeq" id="XP_014504052.1"/>
    </source>
</evidence>
<protein>
    <submittedName>
        <fullName evidence="3 4">Phosphatidylinositol 4-phosphate 5-kinase 6 isoform X1</fullName>
    </submittedName>
</protein>
<dbReference type="InterPro" id="IPR023610">
    <property type="entry name" value="PInositol-4/5-P-5/4-kinase"/>
</dbReference>
<evidence type="ECO:0000313" key="2">
    <source>
        <dbReference type="Proteomes" id="UP000087766"/>
    </source>
</evidence>
<evidence type="ECO:0000313" key="4">
    <source>
        <dbReference type="RefSeq" id="XP_014504061.1"/>
    </source>
</evidence>
<dbReference type="SUPFAM" id="SSF82185">
    <property type="entry name" value="Histone H3 K4-specific methyltransferase SET7/9 N-terminal domain"/>
    <property type="match status" value="1"/>
</dbReference>
<dbReference type="STRING" id="3916.A0A1S3UDD9"/>
<reference evidence="2" key="1">
    <citation type="journal article" date="2014" name="Nat. Commun.">
        <title>Genome sequence of mungbean and insights into evolution within Vigna species.</title>
        <authorList>
            <person name="Kang Y.J."/>
            <person name="Kim S.K."/>
            <person name="Kim M.Y."/>
            <person name="Lestari P."/>
            <person name="Kim K.H."/>
            <person name="Ha B.K."/>
            <person name="Jun T.H."/>
            <person name="Hwang W.J."/>
            <person name="Lee T."/>
            <person name="Lee J."/>
            <person name="Shim S."/>
            <person name="Yoon M.Y."/>
            <person name="Jang Y.E."/>
            <person name="Han K.S."/>
            <person name="Taeprayoon P."/>
            <person name="Yoon N."/>
            <person name="Somta P."/>
            <person name="Tanya P."/>
            <person name="Kim K.S."/>
            <person name="Gwag J.G."/>
            <person name="Moon J.K."/>
            <person name="Lee Y.H."/>
            <person name="Park B.S."/>
            <person name="Bombarely A."/>
            <person name="Doyle J.J."/>
            <person name="Jackson S.A."/>
            <person name="Schafleitner R."/>
            <person name="Srinives P."/>
            <person name="Varshney R.K."/>
            <person name="Lee S.H."/>
        </authorList>
    </citation>
    <scope>NUCLEOTIDE SEQUENCE [LARGE SCALE GENOMIC DNA]</scope>
    <source>
        <strain evidence="2">cv. VC1973A</strain>
    </source>
</reference>
<dbReference type="PANTHER" id="PTHR23086:SF113">
    <property type="entry name" value="PHOSPHATIDYLINOSITOL 4-PHOSPHATE 5-KINASE 6"/>
    <property type="match status" value="1"/>
</dbReference>
<dbReference type="GeneID" id="106764274"/>
<gene>
    <name evidence="3 4" type="primary">LOC106764274</name>
</gene>
<dbReference type="Proteomes" id="UP000087766">
    <property type="component" value="Chromosome 1"/>
</dbReference>
<proteinExistence type="predicted"/>
<dbReference type="InterPro" id="IPR027484">
    <property type="entry name" value="PInositol-4-P-5-kinase_N"/>
</dbReference>
<dbReference type="SMART" id="SM00698">
    <property type="entry name" value="MORN"/>
    <property type="match status" value="1"/>
</dbReference>
<organism evidence="2 3">
    <name type="scientific">Vigna radiata var. radiata</name>
    <name type="common">Mung bean</name>
    <name type="synonym">Phaseolus aureus</name>
    <dbReference type="NCBI Taxonomy" id="3916"/>
    <lineage>
        <taxon>Eukaryota</taxon>
        <taxon>Viridiplantae</taxon>
        <taxon>Streptophyta</taxon>
        <taxon>Embryophyta</taxon>
        <taxon>Tracheophyta</taxon>
        <taxon>Spermatophyta</taxon>
        <taxon>Magnoliopsida</taxon>
        <taxon>eudicotyledons</taxon>
        <taxon>Gunneridae</taxon>
        <taxon>Pentapetalae</taxon>
        <taxon>rosids</taxon>
        <taxon>fabids</taxon>
        <taxon>Fabales</taxon>
        <taxon>Fabaceae</taxon>
        <taxon>Papilionoideae</taxon>
        <taxon>50 kb inversion clade</taxon>
        <taxon>NPAAA clade</taxon>
        <taxon>indigoferoid/millettioid clade</taxon>
        <taxon>Phaseoleae</taxon>
        <taxon>Vigna</taxon>
    </lineage>
</organism>
<dbReference type="RefSeq" id="XP_014504052.1">
    <property type="nucleotide sequence ID" value="XM_014648566.2"/>
</dbReference>
<dbReference type="AlphaFoldDB" id="A0A1S3UDD9"/>
<dbReference type="GO" id="GO:0046854">
    <property type="term" value="P:phosphatidylinositol phosphate biosynthetic process"/>
    <property type="evidence" value="ECO:0007669"/>
    <property type="project" value="TreeGrafter"/>
</dbReference>